<dbReference type="Proteomes" id="UP000182841">
    <property type="component" value="Unassembled WGS sequence"/>
</dbReference>
<gene>
    <name evidence="2" type="ORF">SAMN05421870_105335</name>
</gene>
<proteinExistence type="predicted"/>
<dbReference type="OrthoDB" id="3482539at2"/>
<keyword evidence="3" id="KW-1185">Reference proteome</keyword>
<protein>
    <submittedName>
        <fullName evidence="2">Peptidase inhibitor I78 family protein</fullName>
    </submittedName>
</protein>
<accession>A0A1H9T659</accession>
<dbReference type="RefSeq" id="WP_075000589.1">
    <property type="nucleotide sequence ID" value="NZ_FOGO01000005.1"/>
</dbReference>
<dbReference type="EMBL" id="FOGO01000005">
    <property type="protein sequence ID" value="SER92239.1"/>
    <property type="molecule type" value="Genomic_DNA"/>
</dbReference>
<feature type="region of interest" description="Disordered" evidence="1">
    <location>
        <begin position="1"/>
        <end position="29"/>
    </location>
</feature>
<name>A0A1H9T659_9ACTN</name>
<dbReference type="InterPro" id="IPR021719">
    <property type="entry name" value="Prot_inh_I78"/>
</dbReference>
<evidence type="ECO:0000313" key="3">
    <source>
        <dbReference type="Proteomes" id="UP000182841"/>
    </source>
</evidence>
<evidence type="ECO:0000313" key="2">
    <source>
        <dbReference type="EMBL" id="SER92239.1"/>
    </source>
</evidence>
<reference evidence="3" key="1">
    <citation type="submission" date="2016-10" db="EMBL/GenBank/DDBJ databases">
        <authorList>
            <person name="Varghese N."/>
            <person name="Submissions S."/>
        </authorList>
    </citation>
    <scope>NUCLEOTIDE SEQUENCE [LARGE SCALE GENOMIC DNA]</scope>
    <source>
        <strain evidence="3">CGMCC 4.6825</strain>
    </source>
</reference>
<dbReference type="Pfam" id="PF11720">
    <property type="entry name" value="Inhibitor_I78"/>
    <property type="match status" value="1"/>
</dbReference>
<dbReference type="AlphaFoldDB" id="A0A1H9T659"/>
<organism evidence="2 3">
    <name type="scientific">Streptomyces qinglanensis</name>
    <dbReference type="NCBI Taxonomy" id="943816"/>
    <lineage>
        <taxon>Bacteria</taxon>
        <taxon>Bacillati</taxon>
        <taxon>Actinomycetota</taxon>
        <taxon>Actinomycetes</taxon>
        <taxon>Kitasatosporales</taxon>
        <taxon>Streptomycetaceae</taxon>
        <taxon>Streptomyces</taxon>
    </lineage>
</organism>
<sequence length="75" mass="8213">MAPEPAAPQPPDDAPEDAPEDYVGLGAEEAERRARARGWPSVRRLEPDAIITMEYVVGRLNLAVEGDRVVRCWAG</sequence>
<dbReference type="STRING" id="943816.AN217_12205"/>
<evidence type="ECO:0000256" key="1">
    <source>
        <dbReference type="SAM" id="MobiDB-lite"/>
    </source>
</evidence>
<feature type="compositionally biased region" description="Pro residues" evidence="1">
    <location>
        <begin position="1"/>
        <end position="12"/>
    </location>
</feature>
<dbReference type="Gene3D" id="3.30.10.10">
    <property type="entry name" value="Trypsin Inhibitor V, subunit A"/>
    <property type="match status" value="1"/>
</dbReference>